<evidence type="ECO:0000313" key="2">
    <source>
        <dbReference type="Proteomes" id="UP000435648"/>
    </source>
</evidence>
<protein>
    <submittedName>
        <fullName evidence="1">Uncharacterized protein</fullName>
    </submittedName>
</protein>
<dbReference type="RefSeq" id="WP_158195408.1">
    <property type="nucleotide sequence ID" value="NZ_CP046908.1"/>
</dbReference>
<gene>
    <name evidence="1" type="ORF">GH266_20080</name>
</gene>
<reference evidence="1 2" key="1">
    <citation type="submission" date="2019-12" db="EMBL/GenBank/DDBJ databases">
        <title>The genome of Stappia indica PHM037.</title>
        <authorList>
            <person name="Kacar D."/>
            <person name="Galan B."/>
            <person name="Canedo L."/>
            <person name="Rodriguez P."/>
            <person name="de la Calle F."/>
            <person name="Garcia J.L."/>
        </authorList>
    </citation>
    <scope>NUCLEOTIDE SEQUENCE [LARGE SCALE GENOMIC DNA]</scope>
    <source>
        <strain evidence="1 2">PHM037</strain>
    </source>
</reference>
<dbReference type="EMBL" id="CP046908">
    <property type="protein sequence ID" value="QGZ36582.1"/>
    <property type="molecule type" value="Genomic_DNA"/>
</dbReference>
<dbReference type="AlphaFoldDB" id="A0A857CDQ6"/>
<proteinExistence type="predicted"/>
<accession>A0A857CDQ6</accession>
<name>A0A857CDQ6_9HYPH</name>
<sequence>MIVKEMARRLSQATGQTEELHAGQIRNYVRNGLFGFEHPERSGEEANSRFYFNDRHLAAARIYSFFLASGVHVSRLEGLARGFKHLDASYPWIEEDGHQRKPNGIETVVNEAKRGNLNWYLVYGGDLAGNLVGFHFTENPWPNQQLLRAFESDGDELTEADKGLIRMAHERKALRYPLHGVLFLAPLFSRLFAPDTGSEA</sequence>
<organism evidence="1 2">
    <name type="scientific">Stappia indica</name>
    <dbReference type="NCBI Taxonomy" id="538381"/>
    <lineage>
        <taxon>Bacteria</taxon>
        <taxon>Pseudomonadati</taxon>
        <taxon>Pseudomonadota</taxon>
        <taxon>Alphaproteobacteria</taxon>
        <taxon>Hyphomicrobiales</taxon>
        <taxon>Stappiaceae</taxon>
        <taxon>Stappia</taxon>
    </lineage>
</organism>
<evidence type="ECO:0000313" key="1">
    <source>
        <dbReference type="EMBL" id="QGZ36582.1"/>
    </source>
</evidence>
<dbReference type="KEGG" id="siw:GH266_20080"/>
<dbReference type="OrthoDB" id="9985149at2"/>
<dbReference type="Proteomes" id="UP000435648">
    <property type="component" value="Chromosome"/>
</dbReference>